<dbReference type="InterPro" id="IPR027463">
    <property type="entry name" value="AcrB_DN_DC_subdom"/>
</dbReference>
<dbReference type="EMBL" id="JEMA01000875">
    <property type="protein sequence ID" value="KYF64914.1"/>
    <property type="molecule type" value="Genomic_DNA"/>
</dbReference>
<dbReference type="InterPro" id="IPR001036">
    <property type="entry name" value="Acrflvin-R"/>
</dbReference>
<dbReference type="SUPFAM" id="SSF82693">
    <property type="entry name" value="Multidrug efflux transporter AcrB pore domain, PN1, PN2, PC1 and PC2 subdomains"/>
    <property type="match status" value="3"/>
</dbReference>
<dbReference type="GO" id="GO:0042910">
    <property type="term" value="F:xenobiotic transmembrane transporter activity"/>
    <property type="evidence" value="ECO:0007669"/>
    <property type="project" value="TreeGrafter"/>
</dbReference>
<feature type="transmembrane region" description="Helical" evidence="1">
    <location>
        <begin position="459"/>
        <end position="482"/>
    </location>
</feature>
<sequence length="1102" mass="120066">MQTLARICIQRPVFAAMLGLALIVVGAVAYFRLGVDRFPAVDLPTVSVRTTLPGGAPEDVEAEITEEIEEAVNTVEGITELRSISSSGSSVVIATFNLDRDVDSAAQDVRDRVQAALRSLPVGTDPPIIAKQDNDSTPVMTIALSADRSIRELTEIADKLVRVQLERSSGVGEVRVVGGQERAIKIWLAADRLAAYGLPATAVREAIVQQNANIPAGNVTGKEEERTLRTMGRIENAGDFNNLVVGNVEGRPVRVRDVGRAEDGTYEQRSLARLDGKPTVVLNVVRQSGANTVAVIEAVKANMAKLSDQLPADVKLEVIRDQSGYIYTALHEINVHLVLGSFLACAVVLLFMRSWRSTIIAGVAIPTSVVATFGMMWALDFTLNSVTMLALVLMVGIVIDDAIVVLENIFRFVEEKKMDSFEAARAATKEIGLAVLATTLSLVVIFVPVSFMSSISGRFLFQFGITATVAILVSLLVSFSLTPMMSARLLRKEASRAHEAGGEGEVKTRRGFYGRLEARYTGTLEFAMRHRALVAVSAVVVMASSVPLYGLVKQEYIPSGADDAEFEIRVTAPLSASLGAMDDVMRRIGDDVRSVRGVRSVLATAGGGFIGGVSSGEAFVRIAPHDERTFSLTRLFRETFSGNPLRAFKDNYAQKDVMQEVRRKLRKYTDLRISVRNVPSFNIGGGNFEIDFAIQGPDIEALERYANELRDRSAQLGGIVDADVTLKIDRPELRVLIDRERAAALGVRTEDIAGALRLMVGGDQEVSRFRDEEANENYDVQLRLIEEDRDELAAVRRLYVPRTARPSSAQQPGVAGVAAAPRAGAPLLRGDLVRLDNLVRIEEAKSPSRIDRLDRQRVSSLRAGVAPGYALADRLEALRGAAREMDMPSAYTTSVRGRGAELERTFGEFIWAFLLSIVLMYMILASQFESLVHPVTILLSLPLSVPFALLSLWATGNTLNLYSALGFLVLFGVVKKNSILQVDHMNKLRAEGMPRAQAILQANRDRLRPILMTTLALVAGMLPLWLGTGPGAEERHTIAVVVIGGQSLSLLLTLIVTPVSYSLLDDLAHSERWGRVWARVGSLRDRAVAQAGRLIARVRRTT</sequence>
<feature type="transmembrane region" description="Helical" evidence="1">
    <location>
        <begin position="431"/>
        <end position="453"/>
    </location>
</feature>
<dbReference type="SUPFAM" id="SSF82866">
    <property type="entry name" value="Multidrug efflux transporter AcrB transmembrane domain"/>
    <property type="match status" value="2"/>
</dbReference>
<dbReference type="Pfam" id="PF00873">
    <property type="entry name" value="ACR_tran"/>
    <property type="match status" value="1"/>
</dbReference>
<keyword evidence="1" id="KW-1133">Transmembrane helix</keyword>
<dbReference type="Gene3D" id="3.30.70.1320">
    <property type="entry name" value="Multidrug efflux transporter AcrB pore domain like"/>
    <property type="match status" value="1"/>
</dbReference>
<dbReference type="OrthoDB" id="9759330at2"/>
<feature type="transmembrane region" description="Helical" evidence="1">
    <location>
        <begin position="959"/>
        <end position="979"/>
    </location>
</feature>
<accession>A0A150QAA1</accession>
<dbReference type="Gene3D" id="3.30.2090.10">
    <property type="entry name" value="Multidrug efflux transporter AcrB TolC docking domain, DN and DC subdomains"/>
    <property type="match status" value="2"/>
</dbReference>
<dbReference type="Gene3D" id="3.30.70.1430">
    <property type="entry name" value="Multidrug efflux transporter AcrB pore domain"/>
    <property type="match status" value="2"/>
</dbReference>
<dbReference type="PANTHER" id="PTHR32063">
    <property type="match status" value="1"/>
</dbReference>
<dbReference type="AlphaFoldDB" id="A0A150QAA1"/>
<feature type="transmembrane region" description="Helical" evidence="1">
    <location>
        <begin position="333"/>
        <end position="352"/>
    </location>
</feature>
<feature type="transmembrane region" description="Helical" evidence="1">
    <location>
        <begin position="931"/>
        <end position="953"/>
    </location>
</feature>
<feature type="transmembrane region" description="Helical" evidence="1">
    <location>
        <begin position="385"/>
        <end position="410"/>
    </location>
</feature>
<dbReference type="Gene3D" id="3.30.70.1440">
    <property type="entry name" value="Multidrug efflux transporter AcrB pore domain"/>
    <property type="match status" value="1"/>
</dbReference>
<evidence type="ECO:0000256" key="1">
    <source>
        <dbReference type="SAM" id="Phobius"/>
    </source>
</evidence>
<dbReference type="Proteomes" id="UP000075260">
    <property type="component" value="Unassembled WGS sequence"/>
</dbReference>
<feature type="transmembrane region" description="Helical" evidence="1">
    <location>
        <begin position="1009"/>
        <end position="1026"/>
    </location>
</feature>
<keyword evidence="1" id="KW-0812">Transmembrane</keyword>
<protein>
    <submittedName>
        <fullName evidence="2">RND transporter</fullName>
    </submittedName>
</protein>
<feature type="transmembrane region" description="Helical" evidence="1">
    <location>
        <begin position="906"/>
        <end position="924"/>
    </location>
</feature>
<feature type="transmembrane region" description="Helical" evidence="1">
    <location>
        <begin position="1038"/>
        <end position="1064"/>
    </location>
</feature>
<organism evidence="2 3">
    <name type="scientific">Sorangium cellulosum</name>
    <name type="common">Polyangium cellulosum</name>
    <dbReference type="NCBI Taxonomy" id="56"/>
    <lineage>
        <taxon>Bacteria</taxon>
        <taxon>Pseudomonadati</taxon>
        <taxon>Myxococcota</taxon>
        <taxon>Polyangia</taxon>
        <taxon>Polyangiales</taxon>
        <taxon>Polyangiaceae</taxon>
        <taxon>Sorangium</taxon>
    </lineage>
</organism>
<dbReference type="RefSeq" id="WP_061611437.1">
    <property type="nucleotide sequence ID" value="NZ_JEMA01000875.1"/>
</dbReference>
<feature type="transmembrane region" description="Helical" evidence="1">
    <location>
        <begin position="359"/>
        <end position="379"/>
    </location>
</feature>
<feature type="transmembrane region" description="Helical" evidence="1">
    <location>
        <begin position="532"/>
        <end position="552"/>
    </location>
</feature>
<evidence type="ECO:0000313" key="3">
    <source>
        <dbReference type="Proteomes" id="UP000075260"/>
    </source>
</evidence>
<dbReference type="PRINTS" id="PR00702">
    <property type="entry name" value="ACRIFLAVINRP"/>
</dbReference>
<gene>
    <name evidence="2" type="ORF">BE15_33320</name>
</gene>
<dbReference type="Gene3D" id="1.20.1640.10">
    <property type="entry name" value="Multidrug efflux transporter AcrB transmembrane domain"/>
    <property type="match status" value="2"/>
</dbReference>
<comment type="caution">
    <text evidence="2">The sequence shown here is derived from an EMBL/GenBank/DDBJ whole genome shotgun (WGS) entry which is preliminary data.</text>
</comment>
<dbReference type="PANTHER" id="PTHR32063:SF0">
    <property type="entry name" value="SWARMING MOTILITY PROTEIN SWRC"/>
    <property type="match status" value="1"/>
</dbReference>
<evidence type="ECO:0000313" key="2">
    <source>
        <dbReference type="EMBL" id="KYF64914.1"/>
    </source>
</evidence>
<dbReference type="GO" id="GO:0005886">
    <property type="term" value="C:plasma membrane"/>
    <property type="evidence" value="ECO:0007669"/>
    <property type="project" value="TreeGrafter"/>
</dbReference>
<keyword evidence="1" id="KW-0472">Membrane</keyword>
<name>A0A150QAA1_SORCE</name>
<dbReference type="SUPFAM" id="SSF82714">
    <property type="entry name" value="Multidrug efflux transporter AcrB TolC docking domain, DN and DC subdomains"/>
    <property type="match status" value="2"/>
</dbReference>
<reference evidence="2 3" key="1">
    <citation type="submission" date="2014-02" db="EMBL/GenBank/DDBJ databases">
        <title>The small core and large imbalanced accessory genome model reveals a collaborative survival strategy of Sorangium cellulosum strains in nature.</title>
        <authorList>
            <person name="Han K."/>
            <person name="Peng R."/>
            <person name="Blom J."/>
            <person name="Li Y.-Z."/>
        </authorList>
    </citation>
    <scope>NUCLEOTIDE SEQUENCE [LARGE SCALE GENOMIC DNA]</scope>
    <source>
        <strain evidence="2 3">So0008-312</strain>
    </source>
</reference>
<feature type="transmembrane region" description="Helical" evidence="1">
    <location>
        <begin position="12"/>
        <end position="31"/>
    </location>
</feature>
<proteinExistence type="predicted"/>